<dbReference type="AlphaFoldDB" id="A0A7Z0ABR3"/>
<dbReference type="Proteomes" id="UP000539111">
    <property type="component" value="Unassembled WGS sequence"/>
</dbReference>
<name>A0A7Z0ABR3_9MICO</name>
<protein>
    <recommendedName>
        <fullName evidence="2">Mannosylglycerate hydrolase MGH1-like glycoside hydrolase domain-containing protein</fullName>
    </recommendedName>
</protein>
<reference evidence="3 4" key="1">
    <citation type="submission" date="2020-07" db="EMBL/GenBank/DDBJ databases">
        <title>Sequencing the genomes of 1000 actinobacteria strains.</title>
        <authorList>
            <person name="Klenk H.-P."/>
        </authorList>
    </citation>
    <scope>NUCLEOTIDE SEQUENCE [LARGE SCALE GENOMIC DNA]</scope>
    <source>
        <strain evidence="3 4">DSM 26341</strain>
    </source>
</reference>
<dbReference type="PANTHER" id="PTHR10412:SF10">
    <property type="entry name" value="GLYCOSYL HYDROLASE FAMILY 63 C-TERMINAL DOMAIN-CONTAINING PROTEIN"/>
    <property type="match status" value="1"/>
</dbReference>
<evidence type="ECO:0000313" key="3">
    <source>
        <dbReference type="EMBL" id="NYI66231.1"/>
    </source>
</evidence>
<dbReference type="Gene3D" id="1.50.10.10">
    <property type="match status" value="1"/>
</dbReference>
<dbReference type="InterPro" id="IPR012341">
    <property type="entry name" value="6hp_glycosidase-like_sf"/>
</dbReference>
<gene>
    <name evidence="3" type="ORF">BJY26_000537</name>
</gene>
<comment type="caution">
    <text evidence="3">The sequence shown here is derived from an EMBL/GenBank/DDBJ whole genome shotgun (WGS) entry which is preliminary data.</text>
</comment>
<accession>A0A7Z0ABR3</accession>
<dbReference type="EMBL" id="JACBZP010000001">
    <property type="protein sequence ID" value="NYI66231.1"/>
    <property type="molecule type" value="Genomic_DNA"/>
</dbReference>
<organism evidence="3 4">
    <name type="scientific">Spelaeicoccus albus</name>
    <dbReference type="NCBI Taxonomy" id="1280376"/>
    <lineage>
        <taxon>Bacteria</taxon>
        <taxon>Bacillati</taxon>
        <taxon>Actinomycetota</taxon>
        <taxon>Actinomycetes</taxon>
        <taxon>Micrococcales</taxon>
        <taxon>Brevibacteriaceae</taxon>
        <taxon>Spelaeicoccus</taxon>
    </lineage>
</organism>
<evidence type="ECO:0000256" key="1">
    <source>
        <dbReference type="SAM" id="MobiDB-lite"/>
    </source>
</evidence>
<evidence type="ECO:0000259" key="2">
    <source>
        <dbReference type="Pfam" id="PF22422"/>
    </source>
</evidence>
<feature type="domain" description="Mannosylglycerate hydrolase MGH1-like glycoside hydrolase" evidence="2">
    <location>
        <begin position="467"/>
        <end position="885"/>
    </location>
</feature>
<dbReference type="GO" id="GO:0009311">
    <property type="term" value="P:oligosaccharide metabolic process"/>
    <property type="evidence" value="ECO:0007669"/>
    <property type="project" value="InterPro"/>
</dbReference>
<dbReference type="InterPro" id="IPR054491">
    <property type="entry name" value="MGH1-like_GH"/>
</dbReference>
<dbReference type="GO" id="GO:0004573">
    <property type="term" value="F:Glc3Man9GlcNAc2 oligosaccharide glucosidase activity"/>
    <property type="evidence" value="ECO:0007669"/>
    <property type="project" value="InterPro"/>
</dbReference>
<dbReference type="RefSeq" id="WP_218852225.1">
    <property type="nucleotide sequence ID" value="NZ_JACBZP010000001.1"/>
</dbReference>
<keyword evidence="4" id="KW-1185">Reference proteome</keyword>
<proteinExistence type="predicted"/>
<evidence type="ECO:0000313" key="4">
    <source>
        <dbReference type="Proteomes" id="UP000539111"/>
    </source>
</evidence>
<sequence length="917" mass="101738">MDVNAEAGSEFAPEADLASDGPPTAEHARLAASPDEVAAWRRWGPYVSARQWGTVREDYSADGNAWTYFPFDQSHARAYRWGEDGLGGICDITGTLNFALAVWNGNDDRIKERQFGVTGGQGNHGEDVKEYWWPVDATPTHSWADWLYRYPQAAYPYRELIAENARRTRTQREFELSDTGILDDDRFFDVRLTYAKAAPDDILITISATNRGPDTAPLHLIPHLWFRNTWAWGDSGRDENSESPAKPEVSILPGSDGVSAFRARHDELGAYVLSAEGTPAALVCDNETNAVAIFGSAANRSPYPKDAVNKAVVEGDDSMLNPHGTGTKAAFHYVFDAVEPGDTVTVRLRLRAESATSATGSREAGTPFGIEFDGIRRERAREADEFYECVIPPQTSPNDTLVARRAFAGLLWGKQLYTYSVKRWLDGDPGQPAPPPSRQSTKPPGRNVRWRHLDLADVISMPDAWEYPWFAAWDLAFHCVTLAEIDPEFAKEQLLLLCREWAMHPNGQLPAYEWAFGDVNPPVHAWAAWKVYCLDGKRDTGFLIRVIGKLLLNFSWWVSREDADGSNLFEGGFLGMDNIGLFNRSAPPPGGARLEQSDATSWMAFYCLGMMQIAVELARKDPAWQDIAVKFQRHFFDIAAAMNNFGSHAVSLWDDGDQFFYDVLVKQDGSFQRLRVRSMVGLLPLVAVASFDKEEFNGLTELAGRLDYLRRRRPEATRELVSEQSDTITFSLLDDAKLRAVLGWMFDESEFLSPYGVRALSAAYVDPYTADVGGEPLSIRYNPGESDTALFGGNSNWRGPVWFPVNVLLADALHTYSAAGAHSVSARAARDLDERLIGLFRPGADGRRPGTPRDHGSGELWTAHPTFSEYFHGDTGEGLGASHQTGWTAFVAHLICRRSSTGNSTGNSTSDTVRITE</sequence>
<dbReference type="InterPro" id="IPR004888">
    <property type="entry name" value="Glycoside_hydrolase_63"/>
</dbReference>
<dbReference type="PANTHER" id="PTHR10412">
    <property type="entry name" value="MANNOSYL-OLIGOSACCHARIDE GLUCOSIDASE"/>
    <property type="match status" value="1"/>
</dbReference>
<feature type="region of interest" description="Disordered" evidence="1">
    <location>
        <begin position="1"/>
        <end position="27"/>
    </location>
</feature>
<dbReference type="Pfam" id="PF22422">
    <property type="entry name" value="MGH1-like_GH"/>
    <property type="match status" value="1"/>
</dbReference>
<dbReference type="InterPro" id="IPR008928">
    <property type="entry name" value="6-hairpin_glycosidase_sf"/>
</dbReference>
<dbReference type="SUPFAM" id="SSF48208">
    <property type="entry name" value="Six-hairpin glycosidases"/>
    <property type="match status" value="1"/>
</dbReference>